<keyword evidence="2" id="KW-0812">Transmembrane</keyword>
<proteinExistence type="predicted"/>
<feature type="transmembrane region" description="Helical" evidence="2">
    <location>
        <begin position="134"/>
        <end position="156"/>
    </location>
</feature>
<keyword evidence="6" id="KW-1185">Reference proteome</keyword>
<dbReference type="OrthoDB" id="5652912at2"/>
<gene>
    <name evidence="4" type="ORF">Lstg_2250</name>
    <name evidence="5" type="ORF">NCTC11991_01022</name>
</gene>
<evidence type="ECO:0000256" key="2">
    <source>
        <dbReference type="SAM" id="Phobius"/>
    </source>
</evidence>
<evidence type="ECO:0000313" key="4">
    <source>
        <dbReference type="EMBL" id="KTD77007.1"/>
    </source>
</evidence>
<organism evidence="5 7">
    <name type="scientific">Legionella steigerwaltii</name>
    <dbReference type="NCBI Taxonomy" id="460"/>
    <lineage>
        <taxon>Bacteria</taxon>
        <taxon>Pseudomonadati</taxon>
        <taxon>Pseudomonadota</taxon>
        <taxon>Gammaproteobacteria</taxon>
        <taxon>Legionellales</taxon>
        <taxon>Legionellaceae</taxon>
        <taxon>Legionella</taxon>
    </lineage>
</organism>
<protein>
    <recommendedName>
        <fullName evidence="3">F-box domain-containing protein</fullName>
    </recommendedName>
</protein>
<dbReference type="CDD" id="cd09917">
    <property type="entry name" value="F-box_SF"/>
    <property type="match status" value="1"/>
</dbReference>
<dbReference type="RefSeq" id="WP_058477804.1">
    <property type="nucleotide sequence ID" value="NZ_CAAAIO010000022.1"/>
</dbReference>
<keyword evidence="1" id="KW-0175">Coiled coil</keyword>
<dbReference type="InterPro" id="IPR001810">
    <property type="entry name" value="F-box_dom"/>
</dbReference>
<reference evidence="5 7" key="2">
    <citation type="submission" date="2018-06" db="EMBL/GenBank/DDBJ databases">
        <authorList>
            <consortium name="Pathogen Informatics"/>
            <person name="Doyle S."/>
        </authorList>
    </citation>
    <scope>NUCLEOTIDE SEQUENCE [LARGE SCALE GENOMIC DNA]</scope>
    <source>
        <strain evidence="5 7">NCTC11991</strain>
    </source>
</reference>
<keyword evidence="2" id="KW-1133">Transmembrane helix</keyword>
<dbReference type="PROSITE" id="PS50181">
    <property type="entry name" value="FBOX"/>
    <property type="match status" value="1"/>
</dbReference>
<evidence type="ECO:0000313" key="7">
    <source>
        <dbReference type="Proteomes" id="UP000255110"/>
    </source>
</evidence>
<dbReference type="Proteomes" id="UP000054820">
    <property type="component" value="Unassembled WGS sequence"/>
</dbReference>
<accession>A0A378L6J1</accession>
<evidence type="ECO:0000256" key="1">
    <source>
        <dbReference type="SAM" id="Coils"/>
    </source>
</evidence>
<dbReference type="Pfam" id="PF00646">
    <property type="entry name" value="F-box"/>
    <property type="match status" value="1"/>
</dbReference>
<name>A0A378L6J1_9GAMM</name>
<dbReference type="Proteomes" id="UP000255110">
    <property type="component" value="Unassembled WGS sequence"/>
</dbReference>
<dbReference type="AlphaFoldDB" id="A0A378L6J1"/>
<dbReference type="SUPFAM" id="SSF81383">
    <property type="entry name" value="F-box domain"/>
    <property type="match status" value="1"/>
</dbReference>
<dbReference type="InterPro" id="IPR036047">
    <property type="entry name" value="F-box-like_dom_sf"/>
</dbReference>
<dbReference type="EMBL" id="LNYZ01000015">
    <property type="protein sequence ID" value="KTD77007.1"/>
    <property type="molecule type" value="Genomic_DNA"/>
</dbReference>
<reference evidence="4 6" key="1">
    <citation type="submission" date="2015-11" db="EMBL/GenBank/DDBJ databases">
        <title>Genomic analysis of 38 Legionella species identifies large and diverse effector repertoires.</title>
        <authorList>
            <person name="Burstein D."/>
            <person name="Amaro F."/>
            <person name="Zusman T."/>
            <person name="Lifshitz Z."/>
            <person name="Cohen O."/>
            <person name="Gilbert J.A."/>
            <person name="Pupko T."/>
            <person name="Shuman H.A."/>
            <person name="Segal G."/>
        </authorList>
    </citation>
    <scope>NUCLEOTIDE SEQUENCE [LARGE SCALE GENOMIC DNA]</scope>
    <source>
        <strain evidence="4 6">SC-18-C9</strain>
    </source>
</reference>
<evidence type="ECO:0000313" key="6">
    <source>
        <dbReference type="Proteomes" id="UP000054820"/>
    </source>
</evidence>
<evidence type="ECO:0000313" key="5">
    <source>
        <dbReference type="EMBL" id="STY22436.1"/>
    </source>
</evidence>
<feature type="coiled-coil region" evidence="1">
    <location>
        <begin position="79"/>
        <end position="114"/>
    </location>
</feature>
<sequence length="213" mass="24377">MFKKKEVQQITTPKGSFSQVPDDLMYLIMFFLDVKSLNHFAMTNSTFRDLVNKYPKQIHIKICNKEYEGTYPEIRIQFLGELQRKNAELAREKRENEEKAITELKESVQARRNELNHLWNFPLKKSCITPDEKIAVGCCCTFGLIGGILVSCFTPWSCLLTSCLGMGAGGTTPLVVSRTIRCCCGKCLECSEQELATREENFDKDYSTFPKMK</sequence>
<dbReference type="EMBL" id="UGOY01000001">
    <property type="protein sequence ID" value="STY22436.1"/>
    <property type="molecule type" value="Genomic_DNA"/>
</dbReference>
<evidence type="ECO:0000259" key="3">
    <source>
        <dbReference type="PROSITE" id="PS50181"/>
    </source>
</evidence>
<keyword evidence="2" id="KW-0472">Membrane</keyword>
<feature type="domain" description="F-box" evidence="3">
    <location>
        <begin position="14"/>
        <end position="62"/>
    </location>
</feature>